<reference evidence="2 3" key="1">
    <citation type="journal article" date="2019" name="Environ. Microbiol.">
        <title>Species interactions and distinct microbial communities in high Arctic permafrost affected cryosols are associated with the CH4 and CO2 gas fluxes.</title>
        <authorList>
            <person name="Altshuler I."/>
            <person name="Hamel J."/>
            <person name="Turney S."/>
            <person name="Magnuson E."/>
            <person name="Levesque R."/>
            <person name="Greer C."/>
            <person name="Whyte L.G."/>
        </authorList>
    </citation>
    <scope>NUCLEOTIDE SEQUENCE [LARGE SCALE GENOMIC DNA]</scope>
    <source>
        <strain evidence="2 3">E4</strain>
    </source>
</reference>
<name>A0A502FXP7_9GAMM</name>
<gene>
    <name evidence="2" type="ORF">EAH77_23935</name>
</gene>
<dbReference type="PANTHER" id="PTHR43581">
    <property type="entry name" value="ATP/GTP PHOSPHATASE"/>
    <property type="match status" value="1"/>
</dbReference>
<accession>A0A502FXP7</accession>
<dbReference type="SUPFAM" id="SSF52540">
    <property type="entry name" value="P-loop containing nucleoside triphosphate hydrolases"/>
    <property type="match status" value="1"/>
</dbReference>
<dbReference type="PANTHER" id="PTHR43581:SF2">
    <property type="entry name" value="EXCINUCLEASE ATPASE SUBUNIT"/>
    <property type="match status" value="1"/>
</dbReference>
<sequence>MDNNQTIFDKIINDIENSLDGKKGPSATYVIGDNGTGKSRLLASICEYYDDDCPDNVTSVLCITNSTNDKFIYGDGKKRKYLGPRNVGNAIFQSLLSREIAKLIVKAIIKNKKQLNTLLPEILGIEFILEFPKTKDKKTLHTKLDDTIDKRKIKNTTTNQLLDAERRKWLAEAIAGSINMRTITVKNAEHLDAYLELNPNVDLIIKKQKSHLNFNLLSSGEKNRIATTVKLIAHAENNCIVLIDEPEISLHLKWQMDFHSSLIEIMGKYKNYHIVIATHSPVIVSEAVADKNSEAIFVMQSDMHQAGSGGEPSESKNYRVARPGDIESCEKLTLNLFNIVTYNSTAPDLRITEAVLDAAESQGKVNESINLLNDLLIKDGLPSDKKFMINEAIDLIKYHLPARPAPTLINTDNSHE</sequence>
<evidence type="ECO:0000313" key="3">
    <source>
        <dbReference type="Proteomes" id="UP000317663"/>
    </source>
</evidence>
<protein>
    <submittedName>
        <fullName evidence="2">ATP-binding protein</fullName>
    </submittedName>
</protein>
<dbReference type="EMBL" id="RCZD01000020">
    <property type="protein sequence ID" value="TPG53723.1"/>
    <property type="molecule type" value="Genomic_DNA"/>
</dbReference>
<dbReference type="RefSeq" id="WP_140475743.1">
    <property type="nucleotide sequence ID" value="NZ_RCZD01000020.1"/>
</dbReference>
<evidence type="ECO:0000313" key="2">
    <source>
        <dbReference type="EMBL" id="TPG53723.1"/>
    </source>
</evidence>
<dbReference type="OrthoDB" id="7024727at2"/>
<dbReference type="AlphaFoldDB" id="A0A502FXP7"/>
<keyword evidence="3" id="KW-1185">Reference proteome</keyword>
<dbReference type="Pfam" id="PF13175">
    <property type="entry name" value="AAA_15"/>
    <property type="match status" value="1"/>
</dbReference>
<dbReference type="GO" id="GO:0005524">
    <property type="term" value="F:ATP binding"/>
    <property type="evidence" value="ECO:0007669"/>
    <property type="project" value="UniProtKB-KW"/>
</dbReference>
<organism evidence="2 3">
    <name type="scientific">Ewingella americana</name>
    <dbReference type="NCBI Taxonomy" id="41202"/>
    <lineage>
        <taxon>Bacteria</taxon>
        <taxon>Pseudomonadati</taxon>
        <taxon>Pseudomonadota</taxon>
        <taxon>Gammaproteobacteria</taxon>
        <taxon>Enterobacterales</taxon>
        <taxon>Yersiniaceae</taxon>
        <taxon>Ewingella</taxon>
    </lineage>
</organism>
<evidence type="ECO:0000259" key="1">
    <source>
        <dbReference type="Pfam" id="PF13175"/>
    </source>
</evidence>
<dbReference type="Proteomes" id="UP000317663">
    <property type="component" value="Unassembled WGS sequence"/>
</dbReference>
<dbReference type="InterPro" id="IPR041685">
    <property type="entry name" value="AAA_GajA/Old/RecF-like"/>
</dbReference>
<keyword evidence="2" id="KW-0067">ATP-binding</keyword>
<comment type="caution">
    <text evidence="2">The sequence shown here is derived from an EMBL/GenBank/DDBJ whole genome shotgun (WGS) entry which is preliminary data.</text>
</comment>
<keyword evidence="2" id="KW-0547">Nucleotide-binding</keyword>
<proteinExistence type="predicted"/>
<dbReference type="Gene3D" id="3.40.50.300">
    <property type="entry name" value="P-loop containing nucleotide triphosphate hydrolases"/>
    <property type="match status" value="1"/>
</dbReference>
<dbReference type="InterPro" id="IPR051396">
    <property type="entry name" value="Bact_Antivir_Def_Nuclease"/>
</dbReference>
<dbReference type="InterPro" id="IPR027417">
    <property type="entry name" value="P-loop_NTPase"/>
</dbReference>
<feature type="domain" description="Endonuclease GajA/Old nuclease/RecF-like AAA" evidence="1">
    <location>
        <begin position="198"/>
        <end position="284"/>
    </location>
</feature>